<organism evidence="2 3">
    <name type="scientific">Stutzerimonas zhaodongensis</name>
    <dbReference type="NCBI Taxonomy" id="1176257"/>
    <lineage>
        <taxon>Bacteria</taxon>
        <taxon>Pseudomonadati</taxon>
        <taxon>Pseudomonadota</taxon>
        <taxon>Gammaproteobacteria</taxon>
        <taxon>Pseudomonadales</taxon>
        <taxon>Pseudomonadaceae</taxon>
        <taxon>Stutzerimonas</taxon>
    </lineage>
</organism>
<evidence type="ECO:0000313" key="3">
    <source>
        <dbReference type="Proteomes" id="UP000269774"/>
    </source>
</evidence>
<proteinExistence type="predicted"/>
<dbReference type="Proteomes" id="UP000269774">
    <property type="component" value="Unassembled WGS sequence"/>
</dbReference>
<gene>
    <name evidence="2" type="ORF">EA797_02260</name>
</gene>
<accession>A0A3M2HUU1</accession>
<dbReference type="EMBL" id="RFFM01000001">
    <property type="protein sequence ID" value="RMH91593.1"/>
    <property type="molecule type" value="Genomic_DNA"/>
</dbReference>
<feature type="region of interest" description="Disordered" evidence="1">
    <location>
        <begin position="77"/>
        <end position="121"/>
    </location>
</feature>
<sequence length="223" mass="24885">MSWYSTSLLGPRLISDQSLSHLWFKPSRGPLWELNRRTGLVTLFDYDNYSEYKKNGTIGEITAPFHEFDAYLATSPPRHLAGPSGPADELPIPGPSLPRHHHQFRLPDGAGPNPATTNGPVGLFQNYMDASRPLPDLPCFEKCRYLDPVSAEHDRQNGGTDPACRKVANGYSKRTINKTGNWPPRPGNVSLPAGQLSLPIRRQRRFQAVFGTLKERAHDQNGF</sequence>
<comment type="caution">
    <text evidence="2">The sequence shown here is derived from an EMBL/GenBank/DDBJ whole genome shotgun (WGS) entry which is preliminary data.</text>
</comment>
<name>A0A3M2HUU1_9GAMM</name>
<evidence type="ECO:0000313" key="2">
    <source>
        <dbReference type="EMBL" id="RMH91593.1"/>
    </source>
</evidence>
<dbReference type="AlphaFoldDB" id="A0A3M2HUU1"/>
<evidence type="ECO:0000256" key="1">
    <source>
        <dbReference type="SAM" id="MobiDB-lite"/>
    </source>
</evidence>
<protein>
    <submittedName>
        <fullName evidence="2">Uncharacterized protein</fullName>
    </submittedName>
</protein>
<keyword evidence="3" id="KW-1185">Reference proteome</keyword>
<reference evidence="2 3" key="1">
    <citation type="submission" date="2018-10" db="EMBL/GenBank/DDBJ databases">
        <title>Pseudomonas zhaodongensis NEAU-ST5-21(T) genome.</title>
        <authorList>
            <person name="Peng J."/>
            <person name="Liu Z.-P."/>
        </authorList>
    </citation>
    <scope>NUCLEOTIDE SEQUENCE [LARGE SCALE GENOMIC DNA]</scope>
    <source>
        <strain evidence="2 3">NEAU-ST5-21</strain>
    </source>
</reference>